<keyword evidence="6" id="KW-1185">Reference proteome</keyword>
<feature type="domain" description="HTH hxlR-type" evidence="4">
    <location>
        <begin position="9"/>
        <end position="108"/>
    </location>
</feature>
<dbReference type="Pfam" id="PF01638">
    <property type="entry name" value="HxlR"/>
    <property type="match status" value="1"/>
</dbReference>
<organism evidence="5 6">
    <name type="scientific">Chryseobacterium camelliae</name>
    <dbReference type="NCBI Taxonomy" id="1265445"/>
    <lineage>
        <taxon>Bacteria</taxon>
        <taxon>Pseudomonadati</taxon>
        <taxon>Bacteroidota</taxon>
        <taxon>Flavobacteriia</taxon>
        <taxon>Flavobacteriales</taxon>
        <taxon>Weeksellaceae</taxon>
        <taxon>Chryseobacterium group</taxon>
        <taxon>Chryseobacterium</taxon>
    </lineage>
</organism>
<evidence type="ECO:0000313" key="5">
    <source>
        <dbReference type="EMBL" id="MDQ1098121.1"/>
    </source>
</evidence>
<evidence type="ECO:0000256" key="1">
    <source>
        <dbReference type="ARBA" id="ARBA00023015"/>
    </source>
</evidence>
<proteinExistence type="predicted"/>
<accession>A0ABU0TM97</accession>
<dbReference type="SUPFAM" id="SSF46785">
    <property type="entry name" value="Winged helix' DNA-binding domain"/>
    <property type="match status" value="1"/>
</dbReference>
<dbReference type="InterPro" id="IPR036388">
    <property type="entry name" value="WH-like_DNA-bd_sf"/>
</dbReference>
<dbReference type="Gene3D" id="1.10.10.10">
    <property type="entry name" value="Winged helix-like DNA-binding domain superfamily/Winged helix DNA-binding domain"/>
    <property type="match status" value="1"/>
</dbReference>
<comment type="caution">
    <text evidence="5">The sequence shown here is derived from an EMBL/GenBank/DDBJ whole genome shotgun (WGS) entry which is preliminary data.</text>
</comment>
<evidence type="ECO:0000256" key="2">
    <source>
        <dbReference type="ARBA" id="ARBA00023125"/>
    </source>
</evidence>
<dbReference type="GO" id="GO:0003677">
    <property type="term" value="F:DNA binding"/>
    <property type="evidence" value="ECO:0007669"/>
    <property type="project" value="UniProtKB-KW"/>
</dbReference>
<dbReference type="InterPro" id="IPR036390">
    <property type="entry name" value="WH_DNA-bd_sf"/>
</dbReference>
<reference evidence="5 6" key="1">
    <citation type="submission" date="2023-07" db="EMBL/GenBank/DDBJ databases">
        <title>Functional and genomic diversity of the sorghum phyllosphere microbiome.</title>
        <authorList>
            <person name="Shade A."/>
        </authorList>
    </citation>
    <scope>NUCLEOTIDE SEQUENCE [LARGE SCALE GENOMIC DNA]</scope>
    <source>
        <strain evidence="5 6">SORGH_AS_1064</strain>
    </source>
</reference>
<dbReference type="PROSITE" id="PS51118">
    <property type="entry name" value="HTH_HXLR"/>
    <property type="match status" value="1"/>
</dbReference>
<keyword evidence="3" id="KW-0804">Transcription</keyword>
<dbReference type="RefSeq" id="WP_307452165.1">
    <property type="nucleotide sequence ID" value="NZ_JAUTAL010000001.1"/>
</dbReference>
<dbReference type="Proteomes" id="UP001225072">
    <property type="component" value="Unassembled WGS sequence"/>
</dbReference>
<dbReference type="PANTHER" id="PTHR33204">
    <property type="entry name" value="TRANSCRIPTIONAL REGULATOR, MARR FAMILY"/>
    <property type="match status" value="1"/>
</dbReference>
<keyword evidence="1" id="KW-0805">Transcription regulation</keyword>
<dbReference type="EMBL" id="JAUTAL010000001">
    <property type="protein sequence ID" value="MDQ1098121.1"/>
    <property type="molecule type" value="Genomic_DNA"/>
</dbReference>
<evidence type="ECO:0000256" key="3">
    <source>
        <dbReference type="ARBA" id="ARBA00023163"/>
    </source>
</evidence>
<gene>
    <name evidence="5" type="ORF">QE404_003268</name>
</gene>
<dbReference type="PANTHER" id="PTHR33204:SF29">
    <property type="entry name" value="TRANSCRIPTIONAL REGULATOR"/>
    <property type="match status" value="1"/>
</dbReference>
<evidence type="ECO:0000313" key="6">
    <source>
        <dbReference type="Proteomes" id="UP001225072"/>
    </source>
</evidence>
<name>A0ABU0TM97_9FLAO</name>
<keyword evidence="2 5" id="KW-0238">DNA-binding</keyword>
<evidence type="ECO:0000259" key="4">
    <source>
        <dbReference type="PROSITE" id="PS51118"/>
    </source>
</evidence>
<sequence>MNYKEIENCPLNVFLKSFSGKWKPIILYCFFKNGNMRFTDLWRAIPAVSKKVLLQQLKELEKSEIVQRTQINTFPPEVFYGLSGKGDSLLPVILIIEEWITINKYQSEP</sequence>
<dbReference type="InterPro" id="IPR002577">
    <property type="entry name" value="HTH_HxlR"/>
</dbReference>
<protein>
    <submittedName>
        <fullName evidence="5">DNA-binding HxlR family transcriptional regulator</fullName>
    </submittedName>
</protein>